<evidence type="ECO:0000313" key="5">
    <source>
        <dbReference type="EMBL" id="SCB32318.1"/>
    </source>
</evidence>
<proteinExistence type="inferred from homology"/>
<evidence type="ECO:0000256" key="4">
    <source>
        <dbReference type="ARBA" id="ARBA00013078"/>
    </source>
</evidence>
<dbReference type="PANTHER" id="PTHR43434">
    <property type="entry name" value="PHOSPHOGLYCOLATE PHOSPHATASE"/>
    <property type="match status" value="1"/>
</dbReference>
<dbReference type="AlphaFoldDB" id="A0A1C3VXC0"/>
<evidence type="ECO:0000256" key="3">
    <source>
        <dbReference type="ARBA" id="ARBA00006171"/>
    </source>
</evidence>
<organism evidence="5 6">
    <name type="scientific">Rhizobium multihospitium</name>
    <dbReference type="NCBI Taxonomy" id="410764"/>
    <lineage>
        <taxon>Bacteria</taxon>
        <taxon>Pseudomonadati</taxon>
        <taxon>Pseudomonadota</taxon>
        <taxon>Alphaproteobacteria</taxon>
        <taxon>Hyphomicrobiales</taxon>
        <taxon>Rhizobiaceae</taxon>
        <taxon>Rhizobium/Agrobacterium group</taxon>
        <taxon>Rhizobium</taxon>
    </lineage>
</organism>
<dbReference type="OrthoDB" id="9807630at2"/>
<comment type="similarity">
    <text evidence="3">Belongs to the HAD-like hydrolase superfamily. CbbY/CbbZ/Gph/YieH family.</text>
</comment>
<dbReference type="Gene3D" id="3.40.50.1000">
    <property type="entry name" value="HAD superfamily/HAD-like"/>
    <property type="match status" value="1"/>
</dbReference>
<dbReference type="InterPro" id="IPR050155">
    <property type="entry name" value="HAD-like_hydrolase_sf"/>
</dbReference>
<dbReference type="SUPFAM" id="SSF56784">
    <property type="entry name" value="HAD-like"/>
    <property type="match status" value="1"/>
</dbReference>
<dbReference type="InterPro" id="IPR023198">
    <property type="entry name" value="PGP-like_dom2"/>
</dbReference>
<gene>
    <name evidence="5" type="ORF">GA0061103_4444</name>
</gene>
<comment type="catalytic activity">
    <reaction evidence="1">
        <text>2-phosphoglycolate + H2O = glycolate + phosphate</text>
        <dbReference type="Rhea" id="RHEA:14369"/>
        <dbReference type="ChEBI" id="CHEBI:15377"/>
        <dbReference type="ChEBI" id="CHEBI:29805"/>
        <dbReference type="ChEBI" id="CHEBI:43474"/>
        <dbReference type="ChEBI" id="CHEBI:58033"/>
        <dbReference type="EC" id="3.1.3.18"/>
    </reaction>
</comment>
<dbReference type="RefSeq" id="WP_092713068.1">
    <property type="nucleotide sequence ID" value="NZ_FMAG01000004.1"/>
</dbReference>
<dbReference type="EC" id="3.1.3.18" evidence="4"/>
<dbReference type="PANTHER" id="PTHR43434:SF1">
    <property type="entry name" value="PHOSPHOGLYCOLATE PHOSPHATASE"/>
    <property type="match status" value="1"/>
</dbReference>
<dbReference type="InterPro" id="IPR023214">
    <property type="entry name" value="HAD_sf"/>
</dbReference>
<name>A0A1C3VXC0_9HYPH</name>
<accession>A0A1C3VXC0</accession>
<evidence type="ECO:0000256" key="2">
    <source>
        <dbReference type="ARBA" id="ARBA00004818"/>
    </source>
</evidence>
<dbReference type="Proteomes" id="UP000199101">
    <property type="component" value="Unassembled WGS sequence"/>
</dbReference>
<dbReference type="EMBL" id="FMAG01000004">
    <property type="protein sequence ID" value="SCB32318.1"/>
    <property type="molecule type" value="Genomic_DNA"/>
</dbReference>
<dbReference type="Pfam" id="PF00702">
    <property type="entry name" value="Hydrolase"/>
    <property type="match status" value="1"/>
</dbReference>
<dbReference type="InterPro" id="IPR036412">
    <property type="entry name" value="HAD-like_sf"/>
</dbReference>
<comment type="pathway">
    <text evidence="2">Organic acid metabolism; glycolate biosynthesis; glycolate from 2-phosphoglycolate: step 1/1.</text>
</comment>
<dbReference type="Gene3D" id="1.10.150.240">
    <property type="entry name" value="Putative phosphatase, domain 2"/>
    <property type="match status" value="1"/>
</dbReference>
<evidence type="ECO:0000256" key="1">
    <source>
        <dbReference type="ARBA" id="ARBA00000830"/>
    </source>
</evidence>
<protein>
    <recommendedName>
        <fullName evidence="4">phosphoglycolate phosphatase</fullName>
        <ecNumber evidence="4">3.1.3.18</ecNumber>
    </recommendedName>
</protein>
<keyword evidence="6" id="KW-1185">Reference proteome</keyword>
<evidence type="ECO:0000313" key="6">
    <source>
        <dbReference type="Proteomes" id="UP000199101"/>
    </source>
</evidence>
<sequence length="226" mass="24997">MSTNSIVVFDIDGTLTDSVAQHQKAFEKALRSFAFPALRTDWAVYRHHSDSGTFEGAWEEAGWSQQPDHAALEERFRLEFDAVLETDPVAPISGAAEFLVALRQTDWIPVFATGSLRHGALRKLTSLNVAFDEELLVTASEYPTREEIVSHAILRAKEKYSIACTERVVSIGDGIWDLKTAQNLGLEFLGIGFADKAERFRALGARVYPGFGDGLAILADANPFRH</sequence>
<reference evidence="6" key="1">
    <citation type="submission" date="2016-08" db="EMBL/GenBank/DDBJ databases">
        <authorList>
            <person name="Varghese N."/>
            <person name="Submissions Spin"/>
        </authorList>
    </citation>
    <scope>NUCLEOTIDE SEQUENCE [LARGE SCALE GENOMIC DNA]</scope>
    <source>
        <strain evidence="6">HAMBI 2975</strain>
    </source>
</reference>
<dbReference type="STRING" id="410764.GA0061103_4444"/>
<dbReference type="GO" id="GO:0006281">
    <property type="term" value="P:DNA repair"/>
    <property type="evidence" value="ECO:0007669"/>
    <property type="project" value="TreeGrafter"/>
</dbReference>
<dbReference type="GO" id="GO:0005829">
    <property type="term" value="C:cytosol"/>
    <property type="evidence" value="ECO:0007669"/>
    <property type="project" value="TreeGrafter"/>
</dbReference>
<dbReference type="GO" id="GO:0008967">
    <property type="term" value="F:phosphoglycolate phosphatase activity"/>
    <property type="evidence" value="ECO:0007669"/>
    <property type="project" value="UniProtKB-EC"/>
</dbReference>